<dbReference type="SUPFAM" id="SSF54665">
    <property type="entry name" value="CO dehydrogenase molybdoprotein N-domain-like"/>
    <property type="match status" value="1"/>
</dbReference>
<dbReference type="PATRIC" id="fig|1214101.3.peg.1681"/>
<sequence length="736" mass="77201">MSGELIGSETARIDGPAKVTGQAQYSADHTLANMAYGYVVLSTIGRGTLRELDTAAARRAPGVVAVYSPFDPLRLNPPPQGFGENFAALQDRRVRYHGQIIALVLADSFEQARDGAALVVARYDSDTPNVSLPAGMPGANPPTRQGASPARSTVLAAGVDSLKTALSASTATVEATFTQGAQHHVAMEPHATVAVWRDGRLTAYTGSQMPPVHAMSLAVQLGIEPARVRVVCPYVGGGFGSRVVSWSEAALAAAAARELDRPVKLVLTREQVFTAVGHRGAITQTVTLGASADGVLNAVSHESDAVMPAVGGWPMLPAQDVSAVLYKTPNLAVDQRLVPLDVPPTWAMRAPNEAPGAFALETAMDELAVSLDMDPLQLRLRNYATAVPGTTRPWSSKHLRECYEVGAERFGWSKRRARPRGRTEGQWLVGTGMATAIYPAGRHPAGARIRFHDDGTVTVATSTSDLGTGATTAVAMLAADALQLPMRRIKAELGDSALPNGAPAVGSAATGSLAPAIRAAAQAAIQALVNTAITHPDSPLHGRQADEVLYRNGYLRADGSDAISFSALLTLTRTSGAEAVGNAEGRTGDGEHAFHSFGAHFCEVRVNRFTGEPRVSRFTTVVDVGRVVNAKTTRSQLVGGIIFGIGHALLETNPMEASGRLAAGNLGEYLVPVNADIPDLDVHWLDHPDTVYSPFGARGVGELGTVGSAAAIGNAVYNATGIRIRDLPITLDKLLV</sequence>
<organism evidence="4 5">
    <name type="scientific">Streptomyces davaonensis (strain DSM 101723 / JCM 4913 / KCC S-0913 / 768)</name>
    <dbReference type="NCBI Taxonomy" id="1214101"/>
    <lineage>
        <taxon>Bacteria</taxon>
        <taxon>Bacillati</taxon>
        <taxon>Actinomycetota</taxon>
        <taxon>Actinomycetes</taxon>
        <taxon>Kitasatosporales</taxon>
        <taxon>Streptomycetaceae</taxon>
        <taxon>Streptomyces</taxon>
    </lineage>
</organism>
<dbReference type="Gene3D" id="3.30.365.10">
    <property type="entry name" value="Aldehyde oxidase/xanthine dehydrogenase, molybdopterin binding domain"/>
    <property type="match status" value="4"/>
</dbReference>
<gene>
    <name evidence="4" type="ORF">BN159_1656</name>
</gene>
<dbReference type="STRING" id="1214101.BN159_1656"/>
<dbReference type="InterPro" id="IPR000674">
    <property type="entry name" value="Ald_Oxase/Xan_DH_a/b"/>
</dbReference>
<keyword evidence="2 4" id="KW-0560">Oxidoreductase</keyword>
<dbReference type="PANTHER" id="PTHR11908">
    <property type="entry name" value="XANTHINE DEHYDROGENASE"/>
    <property type="match status" value="1"/>
</dbReference>
<dbReference type="AlphaFoldDB" id="K4QYW8"/>
<evidence type="ECO:0000313" key="5">
    <source>
        <dbReference type="Proteomes" id="UP000008043"/>
    </source>
</evidence>
<dbReference type="InterPro" id="IPR037165">
    <property type="entry name" value="AldOxase/xan_DH_Mopterin-bd_sf"/>
</dbReference>
<dbReference type="KEGG" id="sdv:BN159_1656"/>
<evidence type="ECO:0000256" key="1">
    <source>
        <dbReference type="ARBA" id="ARBA00022505"/>
    </source>
</evidence>
<dbReference type="InterPro" id="IPR016208">
    <property type="entry name" value="Ald_Oxase/xanthine_DH-like"/>
</dbReference>
<dbReference type="RefSeq" id="WP_015656430.1">
    <property type="nucleotide sequence ID" value="NC_020504.1"/>
</dbReference>
<dbReference type="GO" id="GO:0005506">
    <property type="term" value="F:iron ion binding"/>
    <property type="evidence" value="ECO:0007669"/>
    <property type="project" value="InterPro"/>
</dbReference>
<dbReference type="GO" id="GO:0004854">
    <property type="term" value="F:xanthine dehydrogenase activity"/>
    <property type="evidence" value="ECO:0007669"/>
    <property type="project" value="UniProtKB-EC"/>
</dbReference>
<dbReference type="PANTHER" id="PTHR11908:SF132">
    <property type="entry name" value="ALDEHYDE OXIDASE 1-RELATED"/>
    <property type="match status" value="1"/>
</dbReference>
<name>K4QYW8_STRDJ</name>
<keyword evidence="5" id="KW-1185">Reference proteome</keyword>
<dbReference type="InterPro" id="IPR046867">
    <property type="entry name" value="AldOxase/xan_DH_MoCoBD2"/>
</dbReference>
<dbReference type="Pfam" id="PF20256">
    <property type="entry name" value="MoCoBD_2"/>
    <property type="match status" value="1"/>
</dbReference>
<dbReference type="InterPro" id="IPR036856">
    <property type="entry name" value="Ald_Oxase/Xan_DH_a/b_sf"/>
</dbReference>
<dbReference type="HOGENOM" id="CLU_001681_2_2_11"/>
<dbReference type="Proteomes" id="UP000008043">
    <property type="component" value="Chromosome"/>
</dbReference>
<protein>
    <submittedName>
        <fullName evidence="4">Aldehyde oxidase and xanthine dehydrogenase, a/b hammerhead</fullName>
        <ecNumber evidence="4">1.17.1.4</ecNumber>
    </submittedName>
</protein>
<dbReference type="Gene3D" id="3.90.1170.50">
    <property type="entry name" value="Aldehyde oxidase/xanthine dehydrogenase, a/b hammerhead"/>
    <property type="match status" value="1"/>
</dbReference>
<evidence type="ECO:0000313" key="4">
    <source>
        <dbReference type="EMBL" id="CCK26035.1"/>
    </source>
</evidence>
<evidence type="ECO:0000256" key="2">
    <source>
        <dbReference type="ARBA" id="ARBA00023002"/>
    </source>
</evidence>
<dbReference type="eggNOG" id="COG1529">
    <property type="taxonomic scope" value="Bacteria"/>
</dbReference>
<evidence type="ECO:0000259" key="3">
    <source>
        <dbReference type="SMART" id="SM01008"/>
    </source>
</evidence>
<dbReference type="SMART" id="SM01008">
    <property type="entry name" value="Ald_Xan_dh_C"/>
    <property type="match status" value="1"/>
</dbReference>
<dbReference type="OrthoDB" id="8428274at2"/>
<dbReference type="InterPro" id="IPR008274">
    <property type="entry name" value="AldOxase/xan_DH_MoCoBD1"/>
</dbReference>
<proteinExistence type="predicted"/>
<dbReference type="Pfam" id="PF01315">
    <property type="entry name" value="Ald_Xan_dh_C"/>
    <property type="match status" value="1"/>
</dbReference>
<feature type="domain" description="Aldehyde oxidase/xanthine dehydrogenase a/b hammerhead" evidence="3">
    <location>
        <begin position="20"/>
        <end position="127"/>
    </location>
</feature>
<dbReference type="EMBL" id="HE971709">
    <property type="protein sequence ID" value="CCK26035.1"/>
    <property type="molecule type" value="Genomic_DNA"/>
</dbReference>
<dbReference type="SUPFAM" id="SSF56003">
    <property type="entry name" value="Molybdenum cofactor-binding domain"/>
    <property type="match status" value="1"/>
</dbReference>
<dbReference type="EC" id="1.17.1.4" evidence="4"/>
<accession>K4QYW8</accession>
<keyword evidence="1" id="KW-0500">Molybdenum</keyword>
<reference evidence="4 5" key="1">
    <citation type="journal article" date="2012" name="J. Bacteriol.">
        <title>Genome sequence of the bacterium Streptomyces davawensis JCM 4913 and heterologous production of the unique antibiotic roseoflavin.</title>
        <authorList>
            <person name="Jankowitsch F."/>
            <person name="Schwarz J."/>
            <person name="Ruckert C."/>
            <person name="Gust B."/>
            <person name="Szczepanowski R."/>
            <person name="Blom J."/>
            <person name="Pelzer S."/>
            <person name="Kalinowski J."/>
            <person name="Mack M."/>
        </authorList>
    </citation>
    <scope>NUCLEOTIDE SEQUENCE [LARGE SCALE GENOMIC DNA]</scope>
    <source>
        <strain evidence="5">DSM 101723 / JCM 4913 / KCC S-0913 / 768</strain>
    </source>
</reference>
<dbReference type="Pfam" id="PF02738">
    <property type="entry name" value="MoCoBD_1"/>
    <property type="match status" value="1"/>
</dbReference>